<keyword evidence="3" id="KW-1185">Reference proteome</keyword>
<dbReference type="InterPro" id="IPR038610">
    <property type="entry name" value="FliK-like_C_sf"/>
</dbReference>
<evidence type="ECO:0000313" key="2">
    <source>
        <dbReference type="EMBL" id="KAE9637039.1"/>
    </source>
</evidence>
<dbReference type="RefSeq" id="WP_158738956.1">
    <property type="nucleotide sequence ID" value="NZ_JAFBEP010000004.1"/>
</dbReference>
<gene>
    <name evidence="2" type="ORF">GND95_00995</name>
</gene>
<dbReference type="OrthoDB" id="1676929at2"/>
<dbReference type="CDD" id="cd17470">
    <property type="entry name" value="T3SS_Flik_C"/>
    <property type="match status" value="1"/>
</dbReference>
<dbReference type="AlphaFoldDB" id="A0A7C8LGQ8"/>
<dbReference type="InterPro" id="IPR021136">
    <property type="entry name" value="Flagellar_hook_control-like_C"/>
</dbReference>
<comment type="caution">
    <text evidence="2">The sequence shown here is derived from an EMBL/GenBank/DDBJ whole genome shotgun (WGS) entry which is preliminary data.</text>
</comment>
<protein>
    <recommendedName>
        <fullName evidence="1">Flagellar hook-length control protein-like C-terminal domain-containing protein</fullName>
    </recommendedName>
</protein>
<dbReference type="Gene3D" id="3.30.750.140">
    <property type="match status" value="1"/>
</dbReference>
<name>A0A7C8LGQ8_9FIRM</name>
<accession>A0A7C8LGQ8</accession>
<feature type="domain" description="Flagellar hook-length control protein-like C-terminal" evidence="1">
    <location>
        <begin position="335"/>
        <end position="416"/>
    </location>
</feature>
<organism evidence="2 3">
    <name type="scientific">Defluviitalea raffinosedens</name>
    <dbReference type="NCBI Taxonomy" id="1450156"/>
    <lineage>
        <taxon>Bacteria</taxon>
        <taxon>Bacillati</taxon>
        <taxon>Bacillota</taxon>
        <taxon>Clostridia</taxon>
        <taxon>Lachnospirales</taxon>
        <taxon>Defluviitaleaceae</taxon>
        <taxon>Defluviitalea</taxon>
    </lineage>
</organism>
<sequence length="467" mass="53143">MNIQLSTMEFSIGRAQINQNVSKRELFNENQESFGSVLKNTQNSKQNHDPVQSEVSISRNEKNIKTSLHEKHNDKVENSQAQYTNKDKEVPTEDEVIDALAEKTGMTEEEIESVLNELGITVFDLLLPQNLQQFLQHIHNVEDSMELLSIPNINQTYKDIMSLFQDLKESFPILQNIVGSNEILKSTTINNEEMMQIDLFMEKQTQEESAQNIPTTSNNVLLEKQSQFDTNFSQNNSDTQSQTVTDEITVIDIKKDEAISTNSSSTLSNDELEESDEIGAVNLNNEFVENIELNGNNIIVQQNIISDGRIIESTQAQINPHSVNTEQLINQMVEHIKVNITEDTTEMNLQLKPDHLGNLSLKIITERGIITAQFVAESQTVKEIIEANFNQLKDVLQEQGFLIQNLEVSVKQEFQDQGSNFMERNTSKSAKRIREILSDLSDDSVENYNAEYNNPYRRSDSEIDFSA</sequence>
<evidence type="ECO:0000313" key="3">
    <source>
        <dbReference type="Proteomes" id="UP000483018"/>
    </source>
</evidence>
<reference evidence="2 3" key="1">
    <citation type="submission" date="2019-12" db="EMBL/GenBank/DDBJ databases">
        <title>Defluviitalea raffinosedens, isolated from a biogas fermenter, genome sequencing and characterization.</title>
        <authorList>
            <person name="Rettenmaier R."/>
            <person name="Schneider M."/>
            <person name="Neuhaus K."/>
            <person name="Liebl W."/>
            <person name="Zverlov V."/>
        </authorList>
    </citation>
    <scope>NUCLEOTIDE SEQUENCE [LARGE SCALE GENOMIC DNA]</scope>
    <source>
        <strain evidence="2 3">249c-K6</strain>
    </source>
</reference>
<evidence type="ECO:0000259" key="1">
    <source>
        <dbReference type="Pfam" id="PF02120"/>
    </source>
</evidence>
<dbReference type="EMBL" id="WSLF01000001">
    <property type="protein sequence ID" value="KAE9637039.1"/>
    <property type="molecule type" value="Genomic_DNA"/>
</dbReference>
<dbReference type="Proteomes" id="UP000483018">
    <property type="component" value="Unassembled WGS sequence"/>
</dbReference>
<dbReference type="Pfam" id="PF02120">
    <property type="entry name" value="Flg_hook"/>
    <property type="match status" value="1"/>
</dbReference>
<proteinExistence type="predicted"/>